<evidence type="ECO:0000259" key="1">
    <source>
        <dbReference type="Pfam" id="PF26157"/>
    </source>
</evidence>
<dbReference type="InterPro" id="IPR058773">
    <property type="entry name" value="SGL_GH162"/>
</dbReference>
<organism evidence="2 3">
    <name type="scientific">Adineta ricciae</name>
    <name type="common">Rotifer</name>
    <dbReference type="NCBI Taxonomy" id="249248"/>
    <lineage>
        <taxon>Eukaryota</taxon>
        <taxon>Metazoa</taxon>
        <taxon>Spiralia</taxon>
        <taxon>Gnathifera</taxon>
        <taxon>Rotifera</taxon>
        <taxon>Eurotatoria</taxon>
        <taxon>Bdelloidea</taxon>
        <taxon>Adinetida</taxon>
        <taxon>Adinetidae</taxon>
        <taxon>Adineta</taxon>
    </lineage>
</organism>
<gene>
    <name evidence="2" type="ORF">XAT740_LOCUS62246</name>
</gene>
<accession>A0A816HKC2</accession>
<feature type="non-terminal residue" evidence="2">
    <location>
        <position position="278"/>
    </location>
</feature>
<comment type="caution">
    <text evidence="2">The sequence shown here is derived from an EMBL/GenBank/DDBJ whole genome shotgun (WGS) entry which is preliminary data.</text>
</comment>
<dbReference type="EMBL" id="CAJNOR010017278">
    <property type="protein sequence ID" value="CAF1687106.1"/>
    <property type="molecule type" value="Genomic_DNA"/>
</dbReference>
<evidence type="ECO:0000313" key="2">
    <source>
        <dbReference type="EMBL" id="CAF1687106.1"/>
    </source>
</evidence>
<reference evidence="2" key="1">
    <citation type="submission" date="2021-02" db="EMBL/GenBank/DDBJ databases">
        <authorList>
            <person name="Nowell W R."/>
        </authorList>
    </citation>
    <scope>NUCLEOTIDE SEQUENCE</scope>
</reference>
<proteinExistence type="predicted"/>
<dbReference type="Pfam" id="PF26157">
    <property type="entry name" value="SGL_GH162"/>
    <property type="match status" value="1"/>
</dbReference>
<evidence type="ECO:0000313" key="3">
    <source>
        <dbReference type="Proteomes" id="UP000663828"/>
    </source>
</evidence>
<keyword evidence="3" id="KW-1185">Reference proteome</keyword>
<sequence>MTQTAIPVFYEAERGGIRCESGIIDMFNESQITNPSNYVTRGTCLLDDPYEGELMTYFMDLYAPWTLYNYTMEERNRLWAYKRARLIRDEYNTTSSPTQVTVQRGFWFSSHEQWKYFYLPYQDIDLQRRLFINGEKVRVYHSAQNRIPGLYASVASDAKLNTYQVDYLSACGIQQIAFQPIEHTSVITPYASFPVIMANESIGLAWYLNMLQGPAMQNLYGSTEATNINGATISPVITWDSKITTVVAMLSADLINVARDILKRDQTYQRFFNITEFE</sequence>
<feature type="domain" description="Endo-beta-1,2-glucanase SGL" evidence="1">
    <location>
        <begin position="1"/>
        <end position="276"/>
    </location>
</feature>
<protein>
    <recommendedName>
        <fullName evidence="1">Endo-beta-1,2-glucanase SGL domain-containing protein</fullName>
    </recommendedName>
</protein>
<dbReference type="Proteomes" id="UP000663828">
    <property type="component" value="Unassembled WGS sequence"/>
</dbReference>
<name>A0A816HKC2_ADIRI</name>
<dbReference type="AlphaFoldDB" id="A0A816HKC2"/>